<feature type="chain" id="PRO_5047412984" evidence="14">
    <location>
        <begin position="35"/>
        <end position="839"/>
    </location>
</feature>
<evidence type="ECO:0000256" key="5">
    <source>
        <dbReference type="ARBA" id="ARBA00022692"/>
    </source>
</evidence>
<evidence type="ECO:0000313" key="18">
    <source>
        <dbReference type="Proteomes" id="UP001160625"/>
    </source>
</evidence>
<dbReference type="PROSITE" id="PS51318">
    <property type="entry name" value="TAT"/>
    <property type="match status" value="1"/>
</dbReference>
<keyword evidence="6" id="KW-0408">Iron</keyword>
<keyword evidence="17" id="KW-0675">Receptor</keyword>
<keyword evidence="8 12" id="KW-0798">TonB box</keyword>
<dbReference type="PANTHER" id="PTHR32552">
    <property type="entry name" value="FERRICHROME IRON RECEPTOR-RELATED"/>
    <property type="match status" value="1"/>
</dbReference>
<dbReference type="InterPro" id="IPR036942">
    <property type="entry name" value="Beta-barrel_TonB_sf"/>
</dbReference>
<feature type="signal peptide" evidence="14">
    <location>
        <begin position="1"/>
        <end position="34"/>
    </location>
</feature>
<keyword evidence="10 11" id="KW-0998">Cell outer membrane</keyword>
<feature type="region of interest" description="Disordered" evidence="13">
    <location>
        <begin position="40"/>
        <end position="59"/>
    </location>
</feature>
<dbReference type="Pfam" id="PF07715">
    <property type="entry name" value="Plug"/>
    <property type="match status" value="1"/>
</dbReference>
<dbReference type="SUPFAM" id="SSF56935">
    <property type="entry name" value="Porins"/>
    <property type="match status" value="1"/>
</dbReference>
<organism evidence="17 18">
    <name type="scientific">Sphingomonas oryzagri</name>
    <dbReference type="NCBI Taxonomy" id="3042314"/>
    <lineage>
        <taxon>Bacteria</taxon>
        <taxon>Pseudomonadati</taxon>
        <taxon>Pseudomonadota</taxon>
        <taxon>Alphaproteobacteria</taxon>
        <taxon>Sphingomonadales</taxon>
        <taxon>Sphingomonadaceae</taxon>
        <taxon>Sphingomonas</taxon>
    </lineage>
</organism>
<dbReference type="InterPro" id="IPR039426">
    <property type="entry name" value="TonB-dep_rcpt-like"/>
</dbReference>
<keyword evidence="9 11" id="KW-0472">Membrane</keyword>
<keyword evidence="18" id="KW-1185">Reference proteome</keyword>
<accession>A0ABT6MX72</accession>
<proteinExistence type="inferred from homology"/>
<evidence type="ECO:0000256" key="13">
    <source>
        <dbReference type="SAM" id="MobiDB-lite"/>
    </source>
</evidence>
<keyword evidence="2 11" id="KW-0813">Transport</keyword>
<dbReference type="Pfam" id="PF00593">
    <property type="entry name" value="TonB_dep_Rec_b-barrel"/>
    <property type="match status" value="1"/>
</dbReference>
<comment type="subcellular location">
    <subcellularLocation>
        <location evidence="1 11">Cell outer membrane</location>
        <topology evidence="1 11">Multi-pass membrane protein</topology>
    </subcellularLocation>
</comment>
<reference evidence="17" key="1">
    <citation type="submission" date="2023-04" db="EMBL/GenBank/DDBJ databases">
        <title>Sphingomonas sp. MAHUQ-71 isolated from rice field.</title>
        <authorList>
            <person name="Huq M.A."/>
        </authorList>
    </citation>
    <scope>NUCLEOTIDE SEQUENCE</scope>
    <source>
        <strain evidence="17">MAHUQ-71</strain>
    </source>
</reference>
<comment type="similarity">
    <text evidence="11 12">Belongs to the TonB-dependent receptor family.</text>
</comment>
<keyword evidence="7" id="KW-0406">Ion transport</keyword>
<dbReference type="InterPro" id="IPR012910">
    <property type="entry name" value="Plug_dom"/>
</dbReference>
<evidence type="ECO:0000256" key="6">
    <source>
        <dbReference type="ARBA" id="ARBA00023004"/>
    </source>
</evidence>
<evidence type="ECO:0000256" key="11">
    <source>
        <dbReference type="PROSITE-ProRule" id="PRU01360"/>
    </source>
</evidence>
<evidence type="ECO:0000256" key="1">
    <source>
        <dbReference type="ARBA" id="ARBA00004571"/>
    </source>
</evidence>
<evidence type="ECO:0000256" key="3">
    <source>
        <dbReference type="ARBA" id="ARBA00022452"/>
    </source>
</evidence>
<feature type="domain" description="TonB-dependent receptor-like beta-barrel" evidence="15">
    <location>
        <begin position="354"/>
        <end position="792"/>
    </location>
</feature>
<evidence type="ECO:0000313" key="17">
    <source>
        <dbReference type="EMBL" id="MDH7637408.1"/>
    </source>
</evidence>
<dbReference type="PROSITE" id="PS52016">
    <property type="entry name" value="TONB_DEPENDENT_REC_3"/>
    <property type="match status" value="1"/>
</dbReference>
<keyword evidence="5 11" id="KW-0812">Transmembrane</keyword>
<feature type="domain" description="TonB-dependent receptor plug" evidence="16">
    <location>
        <begin position="74"/>
        <end position="182"/>
    </location>
</feature>
<dbReference type="EMBL" id="JARYGZ010000001">
    <property type="protein sequence ID" value="MDH7637408.1"/>
    <property type="molecule type" value="Genomic_DNA"/>
</dbReference>
<evidence type="ECO:0000256" key="14">
    <source>
        <dbReference type="SAM" id="SignalP"/>
    </source>
</evidence>
<evidence type="ECO:0000256" key="4">
    <source>
        <dbReference type="ARBA" id="ARBA00022496"/>
    </source>
</evidence>
<gene>
    <name evidence="17" type="ORF">QGN17_01570</name>
</gene>
<keyword evidence="3 11" id="KW-1134">Transmembrane beta strand</keyword>
<dbReference type="Proteomes" id="UP001160625">
    <property type="component" value="Unassembled WGS sequence"/>
</dbReference>
<evidence type="ECO:0000256" key="7">
    <source>
        <dbReference type="ARBA" id="ARBA00023065"/>
    </source>
</evidence>
<dbReference type="InterPro" id="IPR000531">
    <property type="entry name" value="Beta-barrel_TonB"/>
</dbReference>
<sequence length="839" mass="90092">MSEYAFKTSRAHLLRGSAVMAMMLAGLAAGSVQAQDAAPAAAAGPAPTQTAAPPPRQGGLEDIVVTARKRAENVQEIPVAITAISSAQVQRRDLTSLEKISASTPQFTVGRASNGAGASLTLRGIGSPSTSIGVEQSVAVVVDGVYYGQGRVINEGFFDLNRIEILKGPQALFFGKNATAGVISLTSADPGSKPEYIFRAGYEFGAKQGYGEAIASIPLTDTLGIRVALRGSKMWGGYYKNEGTDTTYTTTDAATGVSTVHDVTASAKDQPQEKEAIGRLTVKWTPTDRLTVNLKGSGTYNNTAGNGWNYVVAHCATGSSTLNPSYSCGGNFVIHQDNIPLDIAKVLPHSKSDGALYNTYKSYQGTGTINYKLDNLTLTSVTNYNWNNNKFACACDFQSSPTGTWATEDSSFHSFSEEARALSSFDFPINFMVGGLYQATRRDFQQWVLFAGSENSAAAPADRYVSYSKLSATEGRTYSGFGQVIWKILPKVEVTGGVRYTHETKKSFFEQPYVNPILAPGGPLPVFIPASAPGGVINANQTFNNWSPEATITYKPAHDIMFYGSYRTAYKSGGFSNSAINSNLSDNPPRDFQFKPETAAGFEIGAKTTLLDNQLRFNLNLYTFKYSNLQVDYFNSQIFAYQTYNAGSARTKGVELELEYAPRSVPGLTLSGTANYNHARYGDFLAPCWSGQHPDQGCTLVGPAGAPFQQLAGKPTSIAPTWTASAGVSYEKTMDSGMRFGINVDTRYSGSYFGSSFANPNTIQHSYWMLDAGVRFGREDDRWEVALIGKNLTNHFYFLGASDGPSTGSGTGTPGGVIADQLGLGNTPRTVALQFTVKY</sequence>
<dbReference type="Gene3D" id="2.40.170.20">
    <property type="entry name" value="TonB-dependent receptor, beta-barrel domain"/>
    <property type="match status" value="1"/>
</dbReference>
<evidence type="ECO:0000256" key="9">
    <source>
        <dbReference type="ARBA" id="ARBA00023136"/>
    </source>
</evidence>
<evidence type="ECO:0000256" key="12">
    <source>
        <dbReference type="RuleBase" id="RU003357"/>
    </source>
</evidence>
<evidence type="ECO:0000256" key="2">
    <source>
        <dbReference type="ARBA" id="ARBA00022448"/>
    </source>
</evidence>
<dbReference type="RefSeq" id="WP_281042760.1">
    <property type="nucleotide sequence ID" value="NZ_JARYGZ010000001.1"/>
</dbReference>
<dbReference type="PANTHER" id="PTHR32552:SF81">
    <property type="entry name" value="TONB-DEPENDENT OUTER MEMBRANE RECEPTOR"/>
    <property type="match status" value="1"/>
</dbReference>
<name>A0ABT6MX72_9SPHN</name>
<evidence type="ECO:0000256" key="8">
    <source>
        <dbReference type="ARBA" id="ARBA00023077"/>
    </source>
</evidence>
<feature type="compositionally biased region" description="Low complexity" evidence="13">
    <location>
        <begin position="40"/>
        <end position="51"/>
    </location>
</feature>
<comment type="caution">
    <text evidence="17">The sequence shown here is derived from an EMBL/GenBank/DDBJ whole genome shotgun (WGS) entry which is preliminary data.</text>
</comment>
<protein>
    <submittedName>
        <fullName evidence="17">TonB-dependent receptor</fullName>
    </submittedName>
</protein>
<evidence type="ECO:0000259" key="15">
    <source>
        <dbReference type="Pfam" id="PF00593"/>
    </source>
</evidence>
<keyword evidence="4" id="KW-0410">Iron transport</keyword>
<evidence type="ECO:0000259" key="16">
    <source>
        <dbReference type="Pfam" id="PF07715"/>
    </source>
</evidence>
<dbReference type="InterPro" id="IPR006311">
    <property type="entry name" value="TAT_signal"/>
</dbReference>
<evidence type="ECO:0000256" key="10">
    <source>
        <dbReference type="ARBA" id="ARBA00023237"/>
    </source>
</evidence>
<keyword evidence="14" id="KW-0732">Signal</keyword>